<evidence type="ECO:0000313" key="2">
    <source>
        <dbReference type="EMBL" id="NGO55074.1"/>
    </source>
</evidence>
<dbReference type="EMBL" id="JAAKZF010000078">
    <property type="protein sequence ID" value="NGO55074.1"/>
    <property type="molecule type" value="Genomic_DNA"/>
</dbReference>
<feature type="transmembrane region" description="Helical" evidence="1">
    <location>
        <begin position="91"/>
        <end position="108"/>
    </location>
</feature>
<protein>
    <submittedName>
        <fullName evidence="2">Anti-sigma factor</fullName>
    </submittedName>
</protein>
<keyword evidence="3" id="KW-1185">Reference proteome</keyword>
<gene>
    <name evidence="2" type="ORF">G6N73_28965</name>
</gene>
<keyword evidence="1" id="KW-0472">Membrane</keyword>
<evidence type="ECO:0000256" key="1">
    <source>
        <dbReference type="SAM" id="Phobius"/>
    </source>
</evidence>
<organism evidence="2 3">
    <name type="scientific">Allomesorhizobium camelthorni</name>
    <dbReference type="NCBI Taxonomy" id="475069"/>
    <lineage>
        <taxon>Bacteria</taxon>
        <taxon>Pseudomonadati</taxon>
        <taxon>Pseudomonadota</taxon>
        <taxon>Alphaproteobacteria</taxon>
        <taxon>Hyphomicrobiales</taxon>
        <taxon>Phyllobacteriaceae</taxon>
        <taxon>Allomesorhizobium</taxon>
    </lineage>
</organism>
<sequence>MTKPIDPIVDADLDAYVDDQLDVGRRIEVEAYLSNHPDRAARIMSDLRTRDELRLALAGAPRMTRHATNDAARRLERGLTQRRFLGRMRRVAALGLFVAAGWFANAYLGPLTVTEVIASAPQPAYVEDAVMAHITTQLRAAMSSQPEVPEYDPEEIRASTAIVMPQLPADWLVTDVQVFPSKFGPSVEMAIRTNDFEVLSLFAVRPGSFDVVPATSVHKADVTAAYWQIGDVAYALVTNKANTHELDRAAIALADTLY</sequence>
<comment type="caution">
    <text evidence="2">The sequence shown here is derived from an EMBL/GenBank/DDBJ whole genome shotgun (WGS) entry which is preliminary data.</text>
</comment>
<evidence type="ECO:0000313" key="3">
    <source>
        <dbReference type="Proteomes" id="UP001642900"/>
    </source>
</evidence>
<name>A0A6G4WKC5_9HYPH</name>
<keyword evidence="1" id="KW-1133">Transmembrane helix</keyword>
<dbReference type="RefSeq" id="WP_165033437.1">
    <property type="nucleotide sequence ID" value="NZ_JAAKZF010000078.1"/>
</dbReference>
<reference evidence="2 3" key="1">
    <citation type="submission" date="2020-02" db="EMBL/GenBank/DDBJ databases">
        <title>Genome sequence of strain CCNWXJ40-4.</title>
        <authorList>
            <person name="Gao J."/>
            <person name="Sun J."/>
        </authorList>
    </citation>
    <scope>NUCLEOTIDE SEQUENCE [LARGE SCALE GENOMIC DNA]</scope>
    <source>
        <strain evidence="2 3">CCNWXJ 40-4</strain>
    </source>
</reference>
<accession>A0A6G4WKC5</accession>
<proteinExistence type="predicted"/>
<keyword evidence="1" id="KW-0812">Transmembrane</keyword>
<dbReference type="Proteomes" id="UP001642900">
    <property type="component" value="Unassembled WGS sequence"/>
</dbReference>
<dbReference type="AlphaFoldDB" id="A0A6G4WKC5"/>